<evidence type="ECO:0000313" key="2">
    <source>
        <dbReference type="Proteomes" id="UP001145114"/>
    </source>
</evidence>
<dbReference type="Proteomes" id="UP001145114">
    <property type="component" value="Unassembled WGS sequence"/>
</dbReference>
<accession>A0ACC1HGW4</accession>
<dbReference type="EMBL" id="JAMZIH010005165">
    <property type="protein sequence ID" value="KAJ1675823.1"/>
    <property type="molecule type" value="Genomic_DNA"/>
</dbReference>
<proteinExistence type="predicted"/>
<name>A0ACC1HGW4_9FUNG</name>
<organism evidence="1 2">
    <name type="scientific">Spiromyces aspiralis</name>
    <dbReference type="NCBI Taxonomy" id="68401"/>
    <lineage>
        <taxon>Eukaryota</taxon>
        <taxon>Fungi</taxon>
        <taxon>Fungi incertae sedis</taxon>
        <taxon>Zoopagomycota</taxon>
        <taxon>Kickxellomycotina</taxon>
        <taxon>Kickxellomycetes</taxon>
        <taxon>Kickxellales</taxon>
        <taxon>Kickxellaceae</taxon>
        <taxon>Spiromyces</taxon>
    </lineage>
</organism>
<keyword evidence="2" id="KW-1185">Reference proteome</keyword>
<reference evidence="1" key="1">
    <citation type="submission" date="2022-06" db="EMBL/GenBank/DDBJ databases">
        <title>Phylogenomic reconstructions and comparative analyses of Kickxellomycotina fungi.</title>
        <authorList>
            <person name="Reynolds N.K."/>
            <person name="Stajich J.E."/>
            <person name="Barry K."/>
            <person name="Grigoriev I.V."/>
            <person name="Crous P."/>
            <person name="Smith M.E."/>
        </authorList>
    </citation>
    <scope>NUCLEOTIDE SEQUENCE</scope>
    <source>
        <strain evidence="1">RSA 2271</strain>
    </source>
</reference>
<comment type="caution">
    <text evidence="1">The sequence shown here is derived from an EMBL/GenBank/DDBJ whole genome shotgun (WGS) entry which is preliminary data.</text>
</comment>
<gene>
    <name evidence="1" type="ORF">EV182_000494</name>
</gene>
<protein>
    <submittedName>
        <fullName evidence="1">Uncharacterized protein</fullName>
    </submittedName>
</protein>
<sequence>MGAEQAAQILRQYLVTTPVLNNDDDNDNNSEDLEHQQPPANSIAPGPKVSTAATDQLADPYKLPSGDITWNFYRLQESMENSQISPALQPLSGTDLTAFDADKPPLSNATTNVPSSRPTSMVGGGGGTLKRTSSYSVLEQQAVQSSEFDIPFEHHQIMQPGGFRRAFIQEQAISQGRLLPSGITANFVDFLALYGHFAGGNYPSDEDEDGDGCDGDGRKKRVGEEEDEEGDGQQDEDDSKHVQVAATASHEIEAQTRRHGGRPAHATASVKKTFFLLVKSFISSGVLFLPQGFRSGGMIFSSIVLVISAIISTYCMLLLVQCYMRHRGSYGDIGERLYGRGLRWAIMTSIVMSQMGFTCVGHIFVAANLRDLWNDVTRCRHVFPLSWWVLAQLAFTIPMALMRKIKNFGGFALIADLFILNGLAYVLFSDFEQLAERGAAMVRMFNPASYLLFLGTAVYTFEGIGLILPIVDGMREPEKFPRVLTLTLTLTVCIFVAIGSLSYLTYGEKVESVVLLNLPQVPYTKFVQALYVVAVLFTNPLMLFPAIRIVEAGIFPFGSGKRNPRVKWQKNAIRCAIVAVITAVSINGVAKLDKLIAIIGAFACIPLSFIYPAMLHLRGAAETRWQRVVDVFLIILGLVSMGLVTVQTIRSWIYDSESPPLDRCLVTPSPETPGLGAR</sequence>
<evidence type="ECO:0000313" key="1">
    <source>
        <dbReference type="EMBL" id="KAJ1675823.1"/>
    </source>
</evidence>